<feature type="compositionally biased region" description="Basic and acidic residues" evidence="1">
    <location>
        <begin position="25"/>
        <end position="36"/>
    </location>
</feature>
<sequence>MASAQPIGTSTPKNSKPQKPAATAKKPEDGKDKPLIFKDFASI</sequence>
<proteinExistence type="predicted"/>
<evidence type="ECO:0000313" key="3">
    <source>
        <dbReference type="Proteomes" id="UP000199167"/>
    </source>
</evidence>
<evidence type="ECO:0000313" key="2">
    <source>
        <dbReference type="EMBL" id="SEW07083.1"/>
    </source>
</evidence>
<protein>
    <submittedName>
        <fullName evidence="2">Uncharacterized protein</fullName>
    </submittedName>
</protein>
<dbReference type="Proteomes" id="UP000199167">
    <property type="component" value="Unassembled WGS sequence"/>
</dbReference>
<organism evidence="2 3">
    <name type="scientific">Cognatiyoonia koreensis</name>
    <dbReference type="NCBI Taxonomy" id="364200"/>
    <lineage>
        <taxon>Bacteria</taxon>
        <taxon>Pseudomonadati</taxon>
        <taxon>Pseudomonadota</taxon>
        <taxon>Alphaproteobacteria</taxon>
        <taxon>Rhodobacterales</taxon>
        <taxon>Paracoccaceae</taxon>
        <taxon>Cognatiyoonia</taxon>
    </lineage>
</organism>
<gene>
    <name evidence="2" type="ORF">SAMN04488515_0909</name>
</gene>
<reference evidence="2 3" key="1">
    <citation type="submission" date="2016-10" db="EMBL/GenBank/DDBJ databases">
        <authorList>
            <person name="de Groot N.N."/>
        </authorList>
    </citation>
    <scope>NUCLEOTIDE SEQUENCE [LARGE SCALE GENOMIC DNA]</scope>
    <source>
        <strain evidence="2 3">DSM 17925</strain>
    </source>
</reference>
<evidence type="ECO:0000256" key="1">
    <source>
        <dbReference type="SAM" id="MobiDB-lite"/>
    </source>
</evidence>
<accession>A0A1I0NYX7</accession>
<feature type="compositionally biased region" description="Polar residues" evidence="1">
    <location>
        <begin position="1"/>
        <end position="15"/>
    </location>
</feature>
<dbReference type="STRING" id="364200.SAMN04488515_0909"/>
<name>A0A1I0NYX7_9RHOB</name>
<dbReference type="AlphaFoldDB" id="A0A1I0NYX7"/>
<dbReference type="EMBL" id="FOIZ01000001">
    <property type="protein sequence ID" value="SEW07083.1"/>
    <property type="molecule type" value="Genomic_DNA"/>
</dbReference>
<feature type="region of interest" description="Disordered" evidence="1">
    <location>
        <begin position="1"/>
        <end position="43"/>
    </location>
</feature>
<dbReference type="RefSeq" id="WP_278246562.1">
    <property type="nucleotide sequence ID" value="NZ_FOIZ01000001.1"/>
</dbReference>
<keyword evidence="3" id="KW-1185">Reference proteome</keyword>